<feature type="transmembrane region" description="Helical" evidence="6">
    <location>
        <begin position="86"/>
        <end position="116"/>
    </location>
</feature>
<dbReference type="InterPro" id="IPR047218">
    <property type="entry name" value="YocR/YhdH-like"/>
</dbReference>
<evidence type="ECO:0000256" key="5">
    <source>
        <dbReference type="ARBA" id="ARBA00023136"/>
    </source>
</evidence>
<reference evidence="7" key="2">
    <citation type="submission" date="2024-06" db="EMBL/GenBank/DDBJ databases">
        <authorList>
            <person name="Petrova K.O."/>
            <person name="Toshchakov S.V."/>
            <person name="Boltjanskaja Y.V."/>
            <person name="Kevbrin V."/>
        </authorList>
    </citation>
    <scope>NUCLEOTIDE SEQUENCE</scope>
    <source>
        <strain evidence="7">Z-910T</strain>
    </source>
</reference>
<feature type="transmembrane region" description="Helical" evidence="6">
    <location>
        <begin position="303"/>
        <end position="332"/>
    </location>
</feature>
<feature type="transmembrane region" description="Helical" evidence="6">
    <location>
        <begin position="344"/>
        <end position="361"/>
    </location>
</feature>
<feature type="transmembrane region" description="Helical" evidence="6">
    <location>
        <begin position="215"/>
        <end position="240"/>
    </location>
</feature>
<comment type="subcellular location">
    <subcellularLocation>
        <location evidence="1">Membrane</location>
        <topology evidence="1">Multi-pass membrane protein</topology>
    </subcellularLocation>
</comment>
<gene>
    <name evidence="7" type="ORF">PRVXT_000758</name>
</gene>
<accession>A0AAU7VNH7</accession>
<evidence type="ECO:0000256" key="6">
    <source>
        <dbReference type="SAM" id="Phobius"/>
    </source>
</evidence>
<keyword evidence="3 6" id="KW-0812">Transmembrane</keyword>
<dbReference type="InterPro" id="IPR037272">
    <property type="entry name" value="SNS_sf"/>
</dbReference>
<sequence length="446" mass="47905">MANKDREQWGSRIGFILAAAGSAIGLGNIWRFPTVVGQSGGGAFLLVYLIITFLVGIPLMIAELTIGRRGQTNIVGSFKKVAGDNWGIIGALGVAAGFIILSFYSVIAGWGVAYIFKFLTGELANLGAEEVGNVFNELTSNPIVPIFWHGIFMSMTIGIVILGIDKGIEKASKLLMPILLVLLVLLAIRSVTLDGAMEGVSWYLRPNFAAIDRHIILSALGQAFFSFSLGMGAILTYGSYLPKKENIPGSAVYIAIFDIFIAVLAGFIIIPAVFAFGLEPGSGPPLIFITLPAVFGAMPAGTFFGLLFFVLLTIAAVTSAISLLEVVVAYFIDELKWDRKKASLLAGLAIFILGIPSSLSMGVMSDNLIFGMPFLDFMDYFASNVLLTLGGLFTAIVIGWVWKTSNAISEIEKSGDKFLLATPWAFLIKWIMPVVLLVIIVNGLFF</sequence>
<dbReference type="AlphaFoldDB" id="A0AAU7VNH7"/>
<evidence type="ECO:0000256" key="1">
    <source>
        <dbReference type="ARBA" id="ARBA00004141"/>
    </source>
</evidence>
<dbReference type="RefSeq" id="WP_350344361.1">
    <property type="nucleotide sequence ID" value="NZ_CP158367.1"/>
</dbReference>
<evidence type="ECO:0000256" key="2">
    <source>
        <dbReference type="ARBA" id="ARBA00022448"/>
    </source>
</evidence>
<dbReference type="GO" id="GO:0016020">
    <property type="term" value="C:membrane"/>
    <property type="evidence" value="ECO:0007669"/>
    <property type="project" value="UniProtKB-SubCell"/>
</dbReference>
<reference evidence="7" key="1">
    <citation type="journal article" date="2013" name="Extremophiles">
        <title>Proteinivorax tanatarense gen. nov., sp. nov., an anaerobic, haloalkaliphilic, proteolytic bacterium isolated from a decaying algal bloom, and proposal of Proteinivoraceae fam. nov.</title>
        <authorList>
            <person name="Kevbrin V."/>
            <person name="Boltyanskaya Y."/>
            <person name="Zhilina T."/>
            <person name="Kolganova T."/>
            <person name="Lavrentjeva E."/>
            <person name="Kuznetsov B."/>
        </authorList>
    </citation>
    <scope>NUCLEOTIDE SEQUENCE</scope>
    <source>
        <strain evidence="7">Z-910T</strain>
    </source>
</reference>
<dbReference type="PANTHER" id="PTHR42948">
    <property type="entry name" value="TRANSPORTER"/>
    <property type="match status" value="1"/>
</dbReference>
<keyword evidence="2" id="KW-0813">Transport</keyword>
<dbReference type="Pfam" id="PF00209">
    <property type="entry name" value="SNF"/>
    <property type="match status" value="2"/>
</dbReference>
<dbReference type="NCBIfam" id="NF037979">
    <property type="entry name" value="Na_transp"/>
    <property type="match status" value="1"/>
</dbReference>
<dbReference type="EMBL" id="CP158367">
    <property type="protein sequence ID" value="XBX75618.1"/>
    <property type="molecule type" value="Genomic_DNA"/>
</dbReference>
<keyword evidence="5 6" id="KW-0472">Membrane</keyword>
<dbReference type="InterPro" id="IPR000175">
    <property type="entry name" value="Na/ntran_symport"/>
</dbReference>
<dbReference type="PROSITE" id="PS50267">
    <property type="entry name" value="NA_NEUROTRAN_SYMP_3"/>
    <property type="match status" value="1"/>
</dbReference>
<feature type="transmembrane region" description="Helical" evidence="6">
    <location>
        <begin position="42"/>
        <end position="66"/>
    </location>
</feature>
<dbReference type="SUPFAM" id="SSF161070">
    <property type="entry name" value="SNF-like"/>
    <property type="match status" value="1"/>
</dbReference>
<feature type="transmembrane region" description="Helical" evidence="6">
    <location>
        <begin position="381"/>
        <end position="402"/>
    </location>
</feature>
<feature type="transmembrane region" description="Helical" evidence="6">
    <location>
        <begin position="252"/>
        <end position="276"/>
    </location>
</feature>
<organism evidence="7">
    <name type="scientific">Proteinivorax tanatarense</name>
    <dbReference type="NCBI Taxonomy" id="1260629"/>
    <lineage>
        <taxon>Bacteria</taxon>
        <taxon>Bacillati</taxon>
        <taxon>Bacillota</taxon>
        <taxon>Clostridia</taxon>
        <taxon>Eubacteriales</taxon>
        <taxon>Proteinivoracaceae</taxon>
        <taxon>Proteinivorax</taxon>
    </lineage>
</organism>
<proteinExistence type="predicted"/>
<feature type="transmembrane region" description="Helical" evidence="6">
    <location>
        <begin position="143"/>
        <end position="162"/>
    </location>
</feature>
<protein>
    <submittedName>
        <fullName evidence="7">Sodium-dependent transporter</fullName>
    </submittedName>
</protein>
<evidence type="ECO:0000256" key="4">
    <source>
        <dbReference type="ARBA" id="ARBA00022989"/>
    </source>
</evidence>
<feature type="transmembrane region" description="Helical" evidence="6">
    <location>
        <begin position="423"/>
        <end position="445"/>
    </location>
</feature>
<feature type="transmembrane region" description="Helical" evidence="6">
    <location>
        <begin position="174"/>
        <end position="195"/>
    </location>
</feature>
<name>A0AAU7VNH7_9FIRM</name>
<evidence type="ECO:0000313" key="7">
    <source>
        <dbReference type="EMBL" id="XBX75618.1"/>
    </source>
</evidence>
<dbReference type="PANTHER" id="PTHR42948:SF1">
    <property type="entry name" value="TRANSPORTER"/>
    <property type="match status" value="1"/>
</dbReference>
<feature type="transmembrane region" description="Helical" evidence="6">
    <location>
        <begin position="12"/>
        <end position="30"/>
    </location>
</feature>
<dbReference type="CDD" id="cd10336">
    <property type="entry name" value="SLC6sbd_Tyt1-Like"/>
    <property type="match status" value="1"/>
</dbReference>
<dbReference type="PRINTS" id="PR00176">
    <property type="entry name" value="NANEUSMPORT"/>
</dbReference>
<evidence type="ECO:0000256" key="3">
    <source>
        <dbReference type="ARBA" id="ARBA00022692"/>
    </source>
</evidence>
<keyword evidence="4 6" id="KW-1133">Transmembrane helix</keyword>